<dbReference type="Pfam" id="PF00169">
    <property type="entry name" value="PH"/>
    <property type="match status" value="2"/>
</dbReference>
<organism evidence="6 7">
    <name type="scientific">Eptatretus burgeri</name>
    <name type="common">Inshore hagfish</name>
    <dbReference type="NCBI Taxonomy" id="7764"/>
    <lineage>
        <taxon>Eukaryota</taxon>
        <taxon>Metazoa</taxon>
        <taxon>Chordata</taxon>
        <taxon>Craniata</taxon>
        <taxon>Vertebrata</taxon>
        <taxon>Cyclostomata</taxon>
        <taxon>Myxini</taxon>
        <taxon>Myxiniformes</taxon>
        <taxon>Myxinidae</taxon>
        <taxon>Eptatretinae</taxon>
        <taxon>Eptatretus</taxon>
    </lineage>
</organism>
<dbReference type="SMART" id="SM00049">
    <property type="entry name" value="DEP"/>
    <property type="match status" value="1"/>
</dbReference>
<dbReference type="PROSITE" id="PS50186">
    <property type="entry name" value="DEP"/>
    <property type="match status" value="1"/>
</dbReference>
<dbReference type="GeneTree" id="ENSGT00940000157229"/>
<dbReference type="InterPro" id="IPR000591">
    <property type="entry name" value="DEP_dom"/>
</dbReference>
<dbReference type="PANTHER" id="PTHR12092:SF16">
    <property type="entry name" value="PH DOMAIN-CONTAINING PROTEIN"/>
    <property type="match status" value="1"/>
</dbReference>
<evidence type="ECO:0000313" key="6">
    <source>
        <dbReference type="Ensembl" id="ENSEBUP00000026963.1"/>
    </source>
</evidence>
<dbReference type="PROSITE" id="PS50003">
    <property type="entry name" value="PH_DOMAIN"/>
    <property type="match status" value="2"/>
</dbReference>
<evidence type="ECO:0000259" key="5">
    <source>
        <dbReference type="PROSITE" id="PS50186"/>
    </source>
</evidence>
<feature type="domain" description="DEP" evidence="5">
    <location>
        <begin position="134"/>
        <end position="221"/>
    </location>
</feature>
<evidence type="ECO:0000256" key="3">
    <source>
        <dbReference type="ARBA" id="ARBA00022990"/>
    </source>
</evidence>
<dbReference type="GO" id="GO:0005886">
    <property type="term" value="C:plasma membrane"/>
    <property type="evidence" value="ECO:0007669"/>
    <property type="project" value="TreeGrafter"/>
</dbReference>
<dbReference type="InterPro" id="IPR011993">
    <property type="entry name" value="PH-like_dom_sf"/>
</dbReference>
<feature type="domain" description="PH" evidence="4">
    <location>
        <begin position="245"/>
        <end position="350"/>
    </location>
</feature>
<dbReference type="PANTHER" id="PTHR12092">
    <property type="entry name" value="PLECKSTRIN"/>
    <property type="match status" value="1"/>
</dbReference>
<dbReference type="Gene3D" id="1.10.10.10">
    <property type="entry name" value="Winged helix-like DNA-binding domain superfamily/Winged helix DNA-binding domain"/>
    <property type="match status" value="1"/>
</dbReference>
<evidence type="ECO:0000259" key="4">
    <source>
        <dbReference type="PROSITE" id="PS50003"/>
    </source>
</evidence>
<dbReference type="InterPro" id="IPR036390">
    <property type="entry name" value="WH_DNA-bd_sf"/>
</dbReference>
<evidence type="ECO:0000313" key="7">
    <source>
        <dbReference type="Proteomes" id="UP000694388"/>
    </source>
</evidence>
<name>A0A8C4RBA5_EPTBU</name>
<protein>
    <submittedName>
        <fullName evidence="6">Pleckstrin 2</fullName>
    </submittedName>
</protein>
<dbReference type="InterPro" id="IPR036388">
    <property type="entry name" value="WH-like_DNA-bd_sf"/>
</dbReference>
<keyword evidence="2" id="KW-0677">Repeat</keyword>
<dbReference type="AlphaFoldDB" id="A0A8C4RBA5"/>
<reference evidence="6" key="2">
    <citation type="submission" date="2025-09" db="UniProtKB">
        <authorList>
            <consortium name="Ensembl"/>
        </authorList>
    </citation>
    <scope>IDENTIFICATION</scope>
</reference>
<feature type="domain" description="PH" evidence="4">
    <location>
        <begin position="3"/>
        <end position="99"/>
    </location>
</feature>
<dbReference type="GO" id="GO:0035556">
    <property type="term" value="P:intracellular signal transduction"/>
    <property type="evidence" value="ECO:0007669"/>
    <property type="project" value="InterPro"/>
</dbReference>
<evidence type="ECO:0000256" key="2">
    <source>
        <dbReference type="ARBA" id="ARBA00022737"/>
    </source>
</evidence>
<dbReference type="SUPFAM" id="SSF46785">
    <property type="entry name" value="Winged helix' DNA-binding domain"/>
    <property type="match status" value="1"/>
</dbReference>
<dbReference type="Ensembl" id="ENSEBUT00000027539.1">
    <property type="protein sequence ID" value="ENSEBUP00000026963.1"/>
    <property type="gene ID" value="ENSEBUG00000016584.1"/>
</dbReference>
<keyword evidence="3" id="KW-0007">Acetylation</keyword>
<dbReference type="InterPro" id="IPR001849">
    <property type="entry name" value="PH_domain"/>
</dbReference>
<dbReference type="OMA" id="GTCVIDW"/>
<reference evidence="6" key="1">
    <citation type="submission" date="2025-08" db="UniProtKB">
        <authorList>
            <consortium name="Ensembl"/>
        </authorList>
    </citation>
    <scope>IDENTIFICATION</scope>
</reference>
<sequence>MEETIREGYLVKRGHLVHNWKARWFVLQTQTLAYYKEGPESVRKGSVGLAACEVVCPCLEYTKRPLVFKVVNGSYTLVIQAASLDERDAWVHDIRTAAKCLRANCAFKRTSVRKSVGSEHMINLQKMLLQLKDPNIGIKQENFPMKSKMYKDCFSGASVVNWLMSVGGVMSRASAVQTGSMLLGEAYLRPMGSMAKGCARTEQDENKRFLDEMNALYCFTDSRHYIGADSSDDDSDILREGFRGRIVKQGCLLKQGHKRNNWKIRKFVLRDDPAYLHYFDPSKENMRNPLGGFCIKGCIISAMDASNLPSGEKSEELLIHIITSADIHYYMKAASADERQQWLQALKKLC</sequence>
<keyword evidence="7" id="KW-1185">Reference proteome</keyword>
<proteinExistence type="predicted"/>
<dbReference type="GO" id="GO:0030036">
    <property type="term" value="P:actin cytoskeleton organization"/>
    <property type="evidence" value="ECO:0007669"/>
    <property type="project" value="TreeGrafter"/>
</dbReference>
<dbReference type="Pfam" id="PF00610">
    <property type="entry name" value="DEP"/>
    <property type="match status" value="1"/>
</dbReference>
<evidence type="ECO:0000256" key="1">
    <source>
        <dbReference type="ARBA" id="ARBA00022553"/>
    </source>
</evidence>
<dbReference type="InterPro" id="IPR037370">
    <property type="entry name" value="Pleckstrin"/>
</dbReference>
<accession>A0A8C4RBA5</accession>
<dbReference type="SUPFAM" id="SSF50729">
    <property type="entry name" value="PH domain-like"/>
    <property type="match status" value="2"/>
</dbReference>
<dbReference type="Gene3D" id="2.30.29.30">
    <property type="entry name" value="Pleckstrin-homology domain (PH domain)/Phosphotyrosine-binding domain (PTB)"/>
    <property type="match status" value="2"/>
</dbReference>
<keyword evidence="1" id="KW-0597">Phosphoprotein</keyword>
<dbReference type="FunFam" id="2.30.29.30:FF:000286">
    <property type="entry name" value="PH-protein kinase domain containing protein"/>
    <property type="match status" value="1"/>
</dbReference>
<dbReference type="Proteomes" id="UP000694388">
    <property type="component" value="Unplaced"/>
</dbReference>
<dbReference type="SMART" id="SM00233">
    <property type="entry name" value="PH"/>
    <property type="match status" value="2"/>
</dbReference>